<comment type="caution">
    <text evidence="3">The sequence shown here is derived from an EMBL/GenBank/DDBJ whole genome shotgun (WGS) entry which is preliminary data.</text>
</comment>
<feature type="transmembrane region" description="Helical" evidence="1">
    <location>
        <begin position="34"/>
        <end position="54"/>
    </location>
</feature>
<evidence type="ECO:0000313" key="4">
    <source>
        <dbReference type="Proteomes" id="UP000198374"/>
    </source>
</evidence>
<evidence type="ECO:0000313" key="3">
    <source>
        <dbReference type="EMBL" id="GAW98059.1"/>
    </source>
</evidence>
<evidence type="ECO:0000259" key="2">
    <source>
        <dbReference type="Pfam" id="PF02698"/>
    </source>
</evidence>
<organism evidence="3 4">
    <name type="scientific">Secundilactobacillus mixtipabuli</name>
    <dbReference type="NCBI Taxonomy" id="1435342"/>
    <lineage>
        <taxon>Bacteria</taxon>
        <taxon>Bacillati</taxon>
        <taxon>Bacillota</taxon>
        <taxon>Bacilli</taxon>
        <taxon>Lactobacillales</taxon>
        <taxon>Lactobacillaceae</taxon>
        <taxon>Secundilactobacillus</taxon>
    </lineage>
</organism>
<dbReference type="Proteomes" id="UP000198374">
    <property type="component" value="Unassembled WGS sequence"/>
</dbReference>
<proteinExistence type="predicted"/>
<dbReference type="EMBL" id="BCMF01000001">
    <property type="protein sequence ID" value="GAW98059.1"/>
    <property type="molecule type" value="Genomic_DNA"/>
</dbReference>
<evidence type="ECO:0000256" key="1">
    <source>
        <dbReference type="SAM" id="Phobius"/>
    </source>
</evidence>
<name>A0A1Z5I8G3_9LACO</name>
<keyword evidence="1" id="KW-0812">Transmembrane</keyword>
<dbReference type="GO" id="GO:0043164">
    <property type="term" value="P:Gram-negative-bacterium-type cell wall biogenesis"/>
    <property type="evidence" value="ECO:0007669"/>
    <property type="project" value="TreeGrafter"/>
</dbReference>
<gene>
    <name evidence="3" type="ORF">IWT30_00002</name>
</gene>
<keyword evidence="1" id="KW-1133">Transmembrane helix</keyword>
<dbReference type="InterPro" id="IPR051599">
    <property type="entry name" value="Cell_Envelope_Assoc"/>
</dbReference>
<dbReference type="GO" id="GO:0000270">
    <property type="term" value="P:peptidoglycan metabolic process"/>
    <property type="evidence" value="ECO:0007669"/>
    <property type="project" value="TreeGrafter"/>
</dbReference>
<dbReference type="Gene3D" id="3.40.50.620">
    <property type="entry name" value="HUPs"/>
    <property type="match status" value="1"/>
</dbReference>
<dbReference type="CDD" id="cd06259">
    <property type="entry name" value="YdcF-like"/>
    <property type="match status" value="1"/>
</dbReference>
<dbReference type="PANTHER" id="PTHR30336:SF4">
    <property type="entry name" value="ENVELOPE BIOGENESIS FACTOR ELYC"/>
    <property type="match status" value="1"/>
</dbReference>
<dbReference type="AlphaFoldDB" id="A0A1Z5I8G3"/>
<dbReference type="InterPro" id="IPR003848">
    <property type="entry name" value="DUF218"/>
</dbReference>
<dbReference type="PANTHER" id="PTHR30336">
    <property type="entry name" value="INNER MEMBRANE PROTEIN, PROBABLE PERMEASE"/>
    <property type="match status" value="1"/>
</dbReference>
<keyword evidence="4" id="KW-1185">Reference proteome</keyword>
<accession>A0A1Z5I8G3</accession>
<sequence length="247" mass="27643">MISLLIILILVTALNLLAVRPLVKGQDNQRLVWLPLVCLLVMADLLIALPITIWPGHLITTAISLGFTTWYLTASIYLWLTWWYHQTPPSITADYLIVLGAHVHADGPSKTLARRLQTALAFYHSQSPRPKIVLTGGQGNDEPQSEAAVMAAYLKRHHVDPQHLLLEQSATSTATNFKFSKQLITQDWHGDWQPKILVVTSDYHLVRSQLLAKQQHLPVSLLGSWTTTESLMAAMLREIAALLLLLK</sequence>
<protein>
    <submittedName>
        <fullName evidence="3">Membrane protein</fullName>
    </submittedName>
</protein>
<keyword evidence="1" id="KW-0472">Membrane</keyword>
<dbReference type="Pfam" id="PF02698">
    <property type="entry name" value="DUF218"/>
    <property type="match status" value="1"/>
</dbReference>
<feature type="domain" description="DUF218" evidence="2">
    <location>
        <begin position="94"/>
        <end position="239"/>
    </location>
</feature>
<dbReference type="RefSeq" id="WP_089107905.1">
    <property type="nucleotide sequence ID" value="NZ_BCMF01000001.1"/>
</dbReference>
<dbReference type="OrthoDB" id="9782395at2"/>
<dbReference type="GO" id="GO:0005886">
    <property type="term" value="C:plasma membrane"/>
    <property type="evidence" value="ECO:0007669"/>
    <property type="project" value="TreeGrafter"/>
</dbReference>
<feature type="transmembrane region" description="Helical" evidence="1">
    <location>
        <begin position="61"/>
        <end position="84"/>
    </location>
</feature>
<reference evidence="3 4" key="1">
    <citation type="submission" date="2015-11" db="EMBL/GenBank/DDBJ databases">
        <title>Draft genome sequences of new species of the genus Lactobacillus isolated from orchardgrass silage.</title>
        <authorList>
            <person name="Tohno M."/>
            <person name="Tanizawa Y."/>
            <person name="Arita M."/>
        </authorList>
    </citation>
    <scope>NUCLEOTIDE SEQUENCE [LARGE SCALE GENOMIC DNA]</scope>
    <source>
        <strain evidence="3 4">IWT30</strain>
    </source>
</reference>
<dbReference type="InterPro" id="IPR014729">
    <property type="entry name" value="Rossmann-like_a/b/a_fold"/>
</dbReference>